<dbReference type="Pfam" id="PF15018">
    <property type="entry name" value="InaF-motif"/>
    <property type="match status" value="1"/>
</dbReference>
<evidence type="ECO:0000313" key="4">
    <source>
        <dbReference type="Proteomes" id="UP000014760"/>
    </source>
</evidence>
<dbReference type="EnsemblMetazoa" id="CapteT80737">
    <property type="protein sequence ID" value="CapteP80737"/>
    <property type="gene ID" value="CapteG80737"/>
</dbReference>
<keyword evidence="1" id="KW-1133">Transmembrane helix</keyword>
<dbReference type="EMBL" id="AMQN01001763">
    <property type="status" value="NOT_ANNOTATED_CDS"/>
    <property type="molecule type" value="Genomic_DNA"/>
</dbReference>
<reference evidence="4" key="1">
    <citation type="submission" date="2012-12" db="EMBL/GenBank/DDBJ databases">
        <authorList>
            <person name="Hellsten U."/>
            <person name="Grimwood J."/>
            <person name="Chapman J.A."/>
            <person name="Shapiro H."/>
            <person name="Aerts A."/>
            <person name="Otillar R.P."/>
            <person name="Terry A.Y."/>
            <person name="Boore J.L."/>
            <person name="Simakov O."/>
            <person name="Marletaz F."/>
            <person name="Cho S.-J."/>
            <person name="Edsinger-Gonzales E."/>
            <person name="Havlak P."/>
            <person name="Kuo D.-H."/>
            <person name="Larsson T."/>
            <person name="Lv J."/>
            <person name="Arendt D."/>
            <person name="Savage R."/>
            <person name="Osoegawa K."/>
            <person name="de Jong P."/>
            <person name="Lindberg D.R."/>
            <person name="Seaver E.C."/>
            <person name="Weisblat D.A."/>
            <person name="Putnam N.H."/>
            <person name="Grigoriev I.V."/>
            <person name="Rokhsar D.S."/>
        </authorList>
    </citation>
    <scope>NUCLEOTIDE SEQUENCE</scope>
    <source>
        <strain evidence="4">I ESC-2004</strain>
    </source>
</reference>
<protein>
    <recommendedName>
        <fullName evidence="5">InaF motif containing 2</fullName>
    </recommendedName>
</protein>
<organism evidence="2">
    <name type="scientific">Capitella teleta</name>
    <name type="common">Polychaete worm</name>
    <dbReference type="NCBI Taxonomy" id="283909"/>
    <lineage>
        <taxon>Eukaryota</taxon>
        <taxon>Metazoa</taxon>
        <taxon>Spiralia</taxon>
        <taxon>Lophotrochozoa</taxon>
        <taxon>Annelida</taxon>
        <taxon>Polychaeta</taxon>
        <taxon>Sedentaria</taxon>
        <taxon>Scolecida</taxon>
        <taxon>Capitellidae</taxon>
        <taxon>Capitella</taxon>
    </lineage>
</organism>
<keyword evidence="1" id="KW-0472">Membrane</keyword>
<dbReference type="HOGENOM" id="CLU_202211_0_0_1"/>
<feature type="transmembrane region" description="Helical" evidence="1">
    <location>
        <begin position="22"/>
        <end position="46"/>
    </location>
</feature>
<reference evidence="3" key="3">
    <citation type="submission" date="2015-06" db="UniProtKB">
        <authorList>
            <consortium name="EnsemblMetazoa"/>
        </authorList>
    </citation>
    <scope>IDENTIFICATION</scope>
</reference>
<evidence type="ECO:0000256" key="1">
    <source>
        <dbReference type="SAM" id="Phobius"/>
    </source>
</evidence>
<dbReference type="AlphaFoldDB" id="R7UCY5"/>
<dbReference type="EMBL" id="KB305378">
    <property type="protein sequence ID" value="ELU01127.1"/>
    <property type="molecule type" value="Genomic_DNA"/>
</dbReference>
<accession>R7UCY5</accession>
<reference evidence="2 4" key="2">
    <citation type="journal article" date="2013" name="Nature">
        <title>Insights into bilaterian evolution from three spiralian genomes.</title>
        <authorList>
            <person name="Simakov O."/>
            <person name="Marletaz F."/>
            <person name="Cho S.J."/>
            <person name="Edsinger-Gonzales E."/>
            <person name="Havlak P."/>
            <person name="Hellsten U."/>
            <person name="Kuo D.H."/>
            <person name="Larsson T."/>
            <person name="Lv J."/>
            <person name="Arendt D."/>
            <person name="Savage R."/>
            <person name="Osoegawa K."/>
            <person name="de Jong P."/>
            <person name="Grimwood J."/>
            <person name="Chapman J.A."/>
            <person name="Shapiro H."/>
            <person name="Aerts A."/>
            <person name="Otillar R.P."/>
            <person name="Terry A.Y."/>
            <person name="Boore J.L."/>
            <person name="Grigoriev I.V."/>
            <person name="Lindberg D.R."/>
            <person name="Seaver E.C."/>
            <person name="Weisblat D.A."/>
            <person name="Putnam N.H."/>
            <person name="Rokhsar D.S."/>
        </authorList>
    </citation>
    <scope>NUCLEOTIDE SEQUENCE</scope>
    <source>
        <strain evidence="2 4">I ESC-2004</strain>
    </source>
</reference>
<dbReference type="PANTHER" id="PTHR34929">
    <property type="entry name" value="ZGC:153157"/>
    <property type="match status" value="1"/>
</dbReference>
<dbReference type="Proteomes" id="UP000014760">
    <property type="component" value="Unassembled WGS sequence"/>
</dbReference>
<evidence type="ECO:0000313" key="2">
    <source>
        <dbReference type="EMBL" id="ELU01127.1"/>
    </source>
</evidence>
<feature type="non-terminal residue" evidence="2">
    <location>
        <position position="52"/>
    </location>
</feature>
<dbReference type="InterPro" id="IPR029162">
    <property type="entry name" value="InaF-motif"/>
</dbReference>
<dbReference type="OMA" id="SPPPLEX"/>
<evidence type="ECO:0000313" key="3">
    <source>
        <dbReference type="EnsemblMetazoa" id="CapteP80737"/>
    </source>
</evidence>
<proteinExistence type="predicted"/>
<evidence type="ECO:0008006" key="5">
    <source>
        <dbReference type="Google" id="ProtNLM"/>
    </source>
</evidence>
<dbReference type="OrthoDB" id="8113027at2759"/>
<gene>
    <name evidence="2" type="ORF">CAPTEDRAFT_80737</name>
</gene>
<feature type="non-terminal residue" evidence="2">
    <location>
        <position position="1"/>
    </location>
</feature>
<dbReference type="PANTHER" id="PTHR34929:SF1">
    <property type="entry name" value="INAF MOTIF CONTAINING 2"/>
    <property type="match status" value="1"/>
</dbReference>
<name>R7UCY5_CAPTE</name>
<keyword evidence="4" id="KW-1185">Reference proteome</keyword>
<keyword evidence="1" id="KW-0812">Transmembrane</keyword>
<sequence>KGPTYTGNKGKSKMASKSNKKWVRLATVLAYVLSVSLAAIVLAIYYSLMWNP</sequence>